<evidence type="ECO:0000313" key="2">
    <source>
        <dbReference type="Proteomes" id="UP000441080"/>
    </source>
</evidence>
<proteinExistence type="predicted"/>
<comment type="caution">
    <text evidence="1">The sequence shown here is derived from an EMBL/GenBank/DDBJ whole genome shotgun (WGS) entry which is preliminary data.</text>
</comment>
<dbReference type="Pfam" id="PF04467">
    <property type="entry name" value="DUF483"/>
    <property type="match status" value="1"/>
</dbReference>
<dbReference type="Proteomes" id="UP000441080">
    <property type="component" value="Unassembled WGS sequence"/>
</dbReference>
<dbReference type="EMBL" id="BJCK01000054">
    <property type="protein sequence ID" value="GCL59833.1"/>
    <property type="molecule type" value="Genomic_DNA"/>
</dbReference>
<evidence type="ECO:0000313" key="1">
    <source>
        <dbReference type="EMBL" id="GCL59833.1"/>
    </source>
</evidence>
<organism evidence="1 2">
    <name type="scientific">Microcystis aeruginosa NIES-3807</name>
    <dbReference type="NCBI Taxonomy" id="2517785"/>
    <lineage>
        <taxon>Bacteria</taxon>
        <taxon>Bacillati</taxon>
        <taxon>Cyanobacteriota</taxon>
        <taxon>Cyanophyceae</taxon>
        <taxon>Oscillatoriophycideae</taxon>
        <taxon>Chroococcales</taxon>
        <taxon>Microcystaceae</taxon>
        <taxon>Microcystis</taxon>
    </lineage>
</organism>
<reference evidence="1 2" key="1">
    <citation type="submission" date="2019-02" db="EMBL/GenBank/DDBJ databases">
        <title>Draft genome sequence of Arthrospira platensis NIES-3807.</title>
        <authorList>
            <person name="Yamaguchi H."/>
            <person name="Suzuki S."/>
            <person name="Kawachi M."/>
        </authorList>
    </citation>
    <scope>NUCLEOTIDE SEQUENCE [LARGE SCALE GENOMIC DNA]</scope>
    <source>
        <strain evidence="1 2">NIES-3807</strain>
    </source>
</reference>
<sequence>MNTSNLSKYLVNSPFSKYLDIFPNGEQLPSFIATVKGLKSATDLWVENRKWDLFCELAQYFGLLYHVDAYFAQDMETIKKLPQHLFTTTKAVFNKEFSHQDHAHVFISKSEDNLRNAIALGWYPLVVNNRVIQKHLADHYNFGKALGYPQCCRDFFQKRNHWYFYNNHYETYRNTSDKPTYLSNGLLRLTPFFLIPHIPCSFNCQASIEYAKTNRILINEESQEYLDEIERRLQTPVLCLSELKIYRFEGKIISDNVIKYQSVEAIYPTSNNDLLYQMLIKGDTCIIEGNIIRVYQKNCQINAYFARGDKHEVEIPFLINFH</sequence>
<accession>A0AAD3B269</accession>
<protein>
    <submittedName>
        <fullName evidence="1">Uncharacterized protein</fullName>
    </submittedName>
</protein>
<gene>
    <name evidence="1" type="ORF">NIES3807_30100</name>
</gene>
<dbReference type="AlphaFoldDB" id="A0AAD3B269"/>
<dbReference type="RefSeq" id="WP_159297697.1">
    <property type="nucleotide sequence ID" value="NZ_BJCK01000054.1"/>
</dbReference>
<dbReference type="InterPro" id="IPR007556">
    <property type="entry name" value="DUF483"/>
</dbReference>
<name>A0AAD3B269_MICAE</name>